<organism evidence="2 3">
    <name type="scientific">Nocardioides panacisoli</name>
    <dbReference type="NCBI Taxonomy" id="627624"/>
    <lineage>
        <taxon>Bacteria</taxon>
        <taxon>Bacillati</taxon>
        <taxon>Actinomycetota</taxon>
        <taxon>Actinomycetes</taxon>
        <taxon>Propionibacteriales</taxon>
        <taxon>Nocardioidaceae</taxon>
        <taxon>Nocardioides</taxon>
    </lineage>
</organism>
<feature type="transmembrane region" description="Helical" evidence="1">
    <location>
        <begin position="212"/>
        <end position="243"/>
    </location>
</feature>
<evidence type="ECO:0000313" key="3">
    <source>
        <dbReference type="Proteomes" id="UP001501821"/>
    </source>
</evidence>
<dbReference type="Proteomes" id="UP001501821">
    <property type="component" value="Unassembled WGS sequence"/>
</dbReference>
<dbReference type="RefSeq" id="WP_344774125.1">
    <property type="nucleotide sequence ID" value="NZ_BAABAH010000004.1"/>
</dbReference>
<feature type="transmembrane region" description="Helical" evidence="1">
    <location>
        <begin position="176"/>
        <end position="200"/>
    </location>
</feature>
<gene>
    <name evidence="2" type="ORF">GCM10022242_16050</name>
</gene>
<keyword evidence="1" id="KW-1133">Transmembrane helix</keyword>
<feature type="transmembrane region" description="Helical" evidence="1">
    <location>
        <begin position="86"/>
        <end position="104"/>
    </location>
</feature>
<keyword evidence="1" id="KW-0472">Membrane</keyword>
<evidence type="ECO:0000313" key="2">
    <source>
        <dbReference type="EMBL" id="GAA3814692.1"/>
    </source>
</evidence>
<feature type="transmembrane region" description="Helical" evidence="1">
    <location>
        <begin position="295"/>
        <end position="315"/>
    </location>
</feature>
<dbReference type="EMBL" id="BAABAH010000004">
    <property type="protein sequence ID" value="GAA3814692.1"/>
    <property type="molecule type" value="Genomic_DNA"/>
</dbReference>
<protein>
    <submittedName>
        <fullName evidence="2">Glycosyltransferase family 39 protein</fullName>
    </submittedName>
</protein>
<accession>A0ABP7IC28</accession>
<comment type="caution">
    <text evidence="2">The sequence shown here is derived from an EMBL/GenBank/DDBJ whole genome shotgun (WGS) entry which is preliminary data.</text>
</comment>
<feature type="transmembrane region" description="Helical" evidence="1">
    <location>
        <begin position="56"/>
        <end position="74"/>
    </location>
</feature>
<proteinExistence type="predicted"/>
<evidence type="ECO:0000256" key="1">
    <source>
        <dbReference type="SAM" id="Phobius"/>
    </source>
</evidence>
<keyword evidence="3" id="KW-1185">Reference proteome</keyword>
<feature type="transmembrane region" description="Helical" evidence="1">
    <location>
        <begin position="335"/>
        <end position="361"/>
    </location>
</feature>
<reference evidence="3" key="1">
    <citation type="journal article" date="2019" name="Int. J. Syst. Evol. Microbiol.">
        <title>The Global Catalogue of Microorganisms (GCM) 10K type strain sequencing project: providing services to taxonomists for standard genome sequencing and annotation.</title>
        <authorList>
            <consortium name="The Broad Institute Genomics Platform"/>
            <consortium name="The Broad Institute Genome Sequencing Center for Infectious Disease"/>
            <person name="Wu L."/>
            <person name="Ma J."/>
        </authorList>
    </citation>
    <scope>NUCLEOTIDE SEQUENCE [LARGE SCALE GENOMIC DNA]</scope>
    <source>
        <strain evidence="3">JCM 16953</strain>
    </source>
</reference>
<sequence>MSDARQERAAAYGLASALVLVALAWLVPTVTGWQVHPRADRDGGVPPLHGLWDPKVAPASVAALALAVVVTWRGAAWAAALRWRPLLAGSFAVGAAWMLALALVDGTAGISRVLGNPDEYLRTARSVTSVHALLSGYVDRIPLSAPDNWPIHVAGHPPGMLLFFVALVRLGLGGDLAAGVVVTLVAATLPAAVLTTLRALDREQLARRAAPYLVLTPAAVFLAVSADAVMAATAAWGVAALAVATRRGAGRGWPWAVGAGLLLGSACLMSYGLPLMGVLALAVLAAGRSWWPLPVAALAAIAVVALFALLGFSLLEAYPVLRDRYWAGVARERPAAYWVWGDLAALALSAGPMVGAGLALVARTGPRDRVLTLLVGAGTAMVVAADLSQMSKGEVERIWLPFVPWLTLGLVLLPERWRRPALAVQAVTALLLQHLLYTSW</sequence>
<feature type="transmembrane region" description="Helical" evidence="1">
    <location>
        <begin position="255"/>
        <end position="283"/>
    </location>
</feature>
<keyword evidence="1" id="KW-0812">Transmembrane</keyword>
<name>A0ABP7IC28_9ACTN</name>